<evidence type="ECO:0000256" key="4">
    <source>
        <dbReference type="ARBA" id="ARBA00022475"/>
    </source>
</evidence>
<evidence type="ECO:0000256" key="5">
    <source>
        <dbReference type="ARBA" id="ARBA00022692"/>
    </source>
</evidence>
<name>A0A519BCB8_9DELT</name>
<dbReference type="Proteomes" id="UP000320813">
    <property type="component" value="Unassembled WGS sequence"/>
</dbReference>
<organism evidence="11 12">
    <name type="scientific">Candidatus Acidulodesulfobacterium ferriphilum</name>
    <dbReference type="NCBI Taxonomy" id="2597223"/>
    <lineage>
        <taxon>Bacteria</taxon>
        <taxon>Deltaproteobacteria</taxon>
        <taxon>Candidatus Acidulodesulfobacterales</taxon>
        <taxon>Candidatus Acidulodesulfobacterium</taxon>
    </lineage>
</organism>
<keyword evidence="6" id="KW-0653">Protein transport</keyword>
<keyword evidence="3" id="KW-0813">Transport</keyword>
<evidence type="ECO:0000256" key="1">
    <source>
        <dbReference type="ARBA" id="ARBA00004162"/>
    </source>
</evidence>
<reference evidence="11 12" key="1">
    <citation type="submission" date="2019-01" db="EMBL/GenBank/DDBJ databases">
        <title>Insights into ecological role of a new deltaproteobacterial order Candidatus Sinidesulfobacterales (Sva0485) by metagenomics and metatranscriptomics.</title>
        <authorList>
            <person name="Tan S."/>
            <person name="Liu J."/>
            <person name="Fang Y."/>
            <person name="Hedlund B.P."/>
            <person name="Lian Z.H."/>
            <person name="Huang L.Y."/>
            <person name="Li J.T."/>
            <person name="Huang L.N."/>
            <person name="Li W.J."/>
            <person name="Jiang H.C."/>
            <person name="Dong H.L."/>
            <person name="Shu W.S."/>
        </authorList>
    </citation>
    <scope>NUCLEOTIDE SEQUENCE [LARGE SCALE GENOMIC DNA]</scope>
    <source>
        <strain evidence="11">AP3</strain>
    </source>
</reference>
<keyword evidence="5 10" id="KW-0812">Transmembrane</keyword>
<evidence type="ECO:0000313" key="11">
    <source>
        <dbReference type="EMBL" id="RZD14884.1"/>
    </source>
</evidence>
<feature type="transmembrane region" description="Helical" evidence="10">
    <location>
        <begin position="33"/>
        <end position="52"/>
    </location>
</feature>
<dbReference type="GO" id="GO:0005886">
    <property type="term" value="C:plasma membrane"/>
    <property type="evidence" value="ECO:0007669"/>
    <property type="project" value="UniProtKB-SubCell"/>
</dbReference>
<dbReference type="EMBL" id="SGBD01000001">
    <property type="protein sequence ID" value="RZD14884.1"/>
    <property type="molecule type" value="Genomic_DNA"/>
</dbReference>
<dbReference type="Pfam" id="PF02699">
    <property type="entry name" value="YajC"/>
    <property type="match status" value="1"/>
</dbReference>
<evidence type="ECO:0000256" key="9">
    <source>
        <dbReference type="ARBA" id="ARBA00023136"/>
    </source>
</evidence>
<dbReference type="SMART" id="SM01323">
    <property type="entry name" value="YajC"/>
    <property type="match status" value="1"/>
</dbReference>
<sequence>MENLSNLFNLFTVKNAYAASAASSGQGGWEGTLWSFAPLIAIVVIFYLLVILPQQKRTKDHKKMIDSLKVGDEILTNGGIYGIISGIADQVFTIEIAKDVKIKIAKNAIATKTSKS</sequence>
<accession>A0A519BCB8</accession>
<dbReference type="AlphaFoldDB" id="A0A519BCB8"/>
<dbReference type="PANTHER" id="PTHR33909">
    <property type="entry name" value="SEC TRANSLOCON ACCESSORY COMPLEX SUBUNIT YAJC"/>
    <property type="match status" value="1"/>
</dbReference>
<evidence type="ECO:0000256" key="10">
    <source>
        <dbReference type="SAM" id="Phobius"/>
    </source>
</evidence>
<dbReference type="PANTHER" id="PTHR33909:SF1">
    <property type="entry name" value="SEC TRANSLOCON ACCESSORY COMPLEX SUBUNIT YAJC"/>
    <property type="match status" value="1"/>
</dbReference>
<evidence type="ECO:0000256" key="3">
    <source>
        <dbReference type="ARBA" id="ARBA00022448"/>
    </source>
</evidence>
<comment type="subcellular location">
    <subcellularLocation>
        <location evidence="1">Cell membrane</location>
        <topology evidence="1">Single-pass membrane protein</topology>
    </subcellularLocation>
</comment>
<keyword evidence="7 10" id="KW-1133">Transmembrane helix</keyword>
<comment type="similarity">
    <text evidence="2">Belongs to the YajC family.</text>
</comment>
<gene>
    <name evidence="11" type="primary">yajC</name>
    <name evidence="11" type="ORF">EVJ47_00955</name>
</gene>
<comment type="caution">
    <text evidence="11">The sequence shown here is derived from an EMBL/GenBank/DDBJ whole genome shotgun (WGS) entry which is preliminary data.</text>
</comment>
<evidence type="ECO:0000256" key="2">
    <source>
        <dbReference type="ARBA" id="ARBA00006742"/>
    </source>
</evidence>
<dbReference type="PRINTS" id="PR01853">
    <property type="entry name" value="YAJCTRNLCASE"/>
</dbReference>
<evidence type="ECO:0000256" key="7">
    <source>
        <dbReference type="ARBA" id="ARBA00022989"/>
    </source>
</evidence>
<evidence type="ECO:0000313" key="12">
    <source>
        <dbReference type="Proteomes" id="UP000320813"/>
    </source>
</evidence>
<keyword evidence="4" id="KW-1003">Cell membrane</keyword>
<evidence type="ECO:0000256" key="6">
    <source>
        <dbReference type="ARBA" id="ARBA00022927"/>
    </source>
</evidence>
<keyword evidence="9 10" id="KW-0472">Membrane</keyword>
<dbReference type="InterPro" id="IPR003849">
    <property type="entry name" value="Preprotein_translocase_YajC"/>
</dbReference>
<evidence type="ECO:0000256" key="8">
    <source>
        <dbReference type="ARBA" id="ARBA00023010"/>
    </source>
</evidence>
<dbReference type="GO" id="GO:0015031">
    <property type="term" value="P:protein transport"/>
    <property type="evidence" value="ECO:0007669"/>
    <property type="project" value="UniProtKB-KW"/>
</dbReference>
<protein>
    <submittedName>
        <fullName evidence="11">Preprotein translocase subunit YajC</fullName>
    </submittedName>
</protein>
<proteinExistence type="inferred from homology"/>
<keyword evidence="8" id="KW-0811">Translocation</keyword>
<dbReference type="NCBIfam" id="TIGR00739">
    <property type="entry name" value="yajC"/>
    <property type="match status" value="1"/>
</dbReference>